<dbReference type="Proteomes" id="UP000198285">
    <property type="component" value="Chromosome"/>
</dbReference>
<gene>
    <name evidence="1" type="ORF">CBI36_08525</name>
</gene>
<dbReference type="AlphaFoldDB" id="A0ABC8CEV8"/>
<sequence>MQLPTAAETSSAYSPTTRILVSIGLMMTMIMGALNQSIVSTALLTIVSDLGGLVFRGHGCWTVRPKIAFLLMLVEMAASLLRSSSN</sequence>
<name>A0ABC8CEV8_9PROT</name>
<evidence type="ECO:0000313" key="2">
    <source>
        <dbReference type="Proteomes" id="UP000198285"/>
    </source>
</evidence>
<protein>
    <submittedName>
        <fullName evidence="1">Uncharacterized protein</fullName>
    </submittedName>
</protein>
<organism evidence="1 2">
    <name type="scientific">Acetobacter oryzifermentans</name>
    <dbReference type="NCBI Taxonomy" id="1633874"/>
    <lineage>
        <taxon>Bacteria</taxon>
        <taxon>Pseudomonadati</taxon>
        <taxon>Pseudomonadota</taxon>
        <taxon>Alphaproteobacteria</taxon>
        <taxon>Acetobacterales</taxon>
        <taxon>Acetobacteraceae</taxon>
        <taxon>Acetobacter</taxon>
    </lineage>
</organism>
<evidence type="ECO:0000313" key="1">
    <source>
        <dbReference type="EMBL" id="ASL40463.1"/>
    </source>
</evidence>
<proteinExistence type="predicted"/>
<dbReference type="EMBL" id="CP022374">
    <property type="protein sequence ID" value="ASL40463.1"/>
    <property type="molecule type" value="Genomic_DNA"/>
</dbReference>
<reference evidence="1 2" key="1">
    <citation type="submission" date="2017-05" db="EMBL/GenBank/DDBJ databases">
        <title>The gut commensal microbiome of Drosophila is modified by the endosymbiont Wolbachia.</title>
        <authorList>
            <person name="Simhadri R.K."/>
            <person name="Guo R."/>
            <person name="Fast E.M."/>
            <person name="Schultz M.J."/>
            <person name="Vaisman N."/>
            <person name="Slatko B."/>
            <person name="Frydman H.M."/>
        </authorList>
    </citation>
    <scope>NUCLEOTIDE SEQUENCE [LARGE SCALE GENOMIC DNA]</scope>
    <source>
        <strain evidence="2">dm</strain>
    </source>
</reference>
<accession>A0ABC8CEV8</accession>